<evidence type="ECO:0000313" key="6">
    <source>
        <dbReference type="EMBL" id="MXY94916.1"/>
    </source>
</evidence>
<dbReference type="GO" id="GO:0009977">
    <property type="term" value="F:proton motive force dependent protein transmembrane transporter activity"/>
    <property type="evidence" value="ECO:0007669"/>
    <property type="project" value="TreeGrafter"/>
</dbReference>
<evidence type="ECO:0000256" key="4">
    <source>
        <dbReference type="ARBA" id="ARBA00023136"/>
    </source>
</evidence>
<keyword evidence="3 5" id="KW-1133">Transmembrane helix</keyword>
<keyword evidence="5" id="KW-1003">Cell membrane</keyword>
<proteinExistence type="inferred from homology"/>
<name>A0A6B0YUX1_9CHLR</name>
<keyword evidence="5" id="KW-0811">Translocation</keyword>
<gene>
    <name evidence="5 6" type="primary">tatC</name>
    <name evidence="6" type="ORF">F4Y42_15870</name>
</gene>
<dbReference type="InterPro" id="IPR002033">
    <property type="entry name" value="TatC"/>
</dbReference>
<protein>
    <recommendedName>
        <fullName evidence="5">Sec-independent protein translocase protein TatC</fullName>
    </recommendedName>
</protein>
<feature type="transmembrane region" description="Helical" evidence="5">
    <location>
        <begin position="36"/>
        <end position="61"/>
    </location>
</feature>
<dbReference type="AlphaFoldDB" id="A0A6B0YUX1"/>
<keyword evidence="2 5" id="KW-0812">Transmembrane</keyword>
<feature type="transmembrane region" description="Helical" evidence="5">
    <location>
        <begin position="201"/>
        <end position="221"/>
    </location>
</feature>
<feature type="transmembrane region" description="Helical" evidence="5">
    <location>
        <begin position="167"/>
        <end position="189"/>
    </location>
</feature>
<dbReference type="EMBL" id="VXRG01000130">
    <property type="protein sequence ID" value="MXY94916.1"/>
    <property type="molecule type" value="Genomic_DNA"/>
</dbReference>
<dbReference type="GO" id="GO:0043953">
    <property type="term" value="P:protein transport by the Tat complex"/>
    <property type="evidence" value="ECO:0007669"/>
    <property type="project" value="UniProtKB-UniRule"/>
</dbReference>
<comment type="subcellular location">
    <subcellularLocation>
        <location evidence="5">Cell membrane</location>
        <topology evidence="5">Multi-pass membrane protein</topology>
    </subcellularLocation>
    <subcellularLocation>
        <location evidence="1">Membrane</location>
        <topology evidence="1">Multi-pass membrane protein</topology>
    </subcellularLocation>
</comment>
<dbReference type="GO" id="GO:0065002">
    <property type="term" value="P:intracellular protein transmembrane transport"/>
    <property type="evidence" value="ECO:0007669"/>
    <property type="project" value="TreeGrafter"/>
</dbReference>
<organism evidence="6">
    <name type="scientific">Caldilineaceae bacterium SB0664_bin_27</name>
    <dbReference type="NCBI Taxonomy" id="2605260"/>
    <lineage>
        <taxon>Bacteria</taxon>
        <taxon>Bacillati</taxon>
        <taxon>Chloroflexota</taxon>
        <taxon>Caldilineae</taxon>
        <taxon>Caldilineales</taxon>
        <taxon>Caldilineaceae</taxon>
    </lineage>
</organism>
<reference evidence="6" key="1">
    <citation type="submission" date="2019-09" db="EMBL/GenBank/DDBJ databases">
        <title>Characterisation of the sponge microbiome using genome-centric metagenomics.</title>
        <authorList>
            <person name="Engelberts J.P."/>
            <person name="Robbins S.J."/>
            <person name="De Goeij J.M."/>
            <person name="Aranda M."/>
            <person name="Bell S.C."/>
            <person name="Webster N.S."/>
        </authorList>
    </citation>
    <scope>NUCLEOTIDE SEQUENCE</scope>
    <source>
        <strain evidence="6">SB0664_bin_27</strain>
    </source>
</reference>
<dbReference type="PANTHER" id="PTHR30371:SF0">
    <property type="entry name" value="SEC-INDEPENDENT PROTEIN TRANSLOCASE PROTEIN TATC, CHLOROPLASTIC-RELATED"/>
    <property type="match status" value="1"/>
</dbReference>
<evidence type="ECO:0000256" key="2">
    <source>
        <dbReference type="ARBA" id="ARBA00022692"/>
    </source>
</evidence>
<accession>A0A6B0YUX1</accession>
<feature type="transmembrane region" description="Helical" evidence="5">
    <location>
        <begin position="117"/>
        <end position="147"/>
    </location>
</feature>
<dbReference type="HAMAP" id="MF_00902">
    <property type="entry name" value="TatC"/>
    <property type="match status" value="1"/>
</dbReference>
<comment type="caution">
    <text evidence="6">The sequence shown here is derived from an EMBL/GenBank/DDBJ whole genome shotgun (WGS) entry which is preliminary data.</text>
</comment>
<feature type="transmembrane region" description="Helical" evidence="5">
    <location>
        <begin position="81"/>
        <end position="105"/>
    </location>
</feature>
<comment type="function">
    <text evidence="5">Part of the twin-arginine translocation (Tat) system that transports large folded proteins containing a characteristic twin-arginine motif in their signal peptide across membranes.</text>
</comment>
<dbReference type="NCBIfam" id="TIGR00945">
    <property type="entry name" value="tatC"/>
    <property type="match status" value="1"/>
</dbReference>
<dbReference type="GO" id="GO:0033281">
    <property type="term" value="C:TAT protein transport complex"/>
    <property type="evidence" value="ECO:0007669"/>
    <property type="project" value="UniProtKB-UniRule"/>
</dbReference>
<evidence type="ECO:0000256" key="3">
    <source>
        <dbReference type="ARBA" id="ARBA00022989"/>
    </source>
</evidence>
<evidence type="ECO:0000256" key="5">
    <source>
        <dbReference type="HAMAP-Rule" id="MF_00902"/>
    </source>
</evidence>
<sequence>MTQQAPPLDSDPLDTDPFDGSRMGLLDHLAELRNRMIWIVGALLFGVVASIAFVEPVIAFITSPVEEKLIAIGPTDTIFVFFKVMFVMGVIVGMPVLVYQIVAFIAPGLYPHEKRGLFLLLPGVMVLFFGGAAFANFVMLPVAVGFLQNFLGDVIDQEWTVDRYIGFFTRIVFWIGVAFETPLVIAFLARIGLVSGPRLLGMWRQAIVIISVVAAMITPTIDPINMTIVMLPLISLYFLGVGLAYLLYKPRAPRSFDEMDWGDDEE</sequence>
<keyword evidence="4 5" id="KW-0472">Membrane</keyword>
<feature type="transmembrane region" description="Helical" evidence="5">
    <location>
        <begin position="227"/>
        <end position="248"/>
    </location>
</feature>
<comment type="similarity">
    <text evidence="5">Belongs to the TatC family.</text>
</comment>
<comment type="subunit">
    <text evidence="5">Forms a complex with TatA.</text>
</comment>
<dbReference type="PRINTS" id="PR01840">
    <property type="entry name" value="TATCFAMILY"/>
</dbReference>
<dbReference type="Pfam" id="PF00902">
    <property type="entry name" value="TatC"/>
    <property type="match status" value="1"/>
</dbReference>
<keyword evidence="5" id="KW-0653">Protein transport</keyword>
<keyword evidence="5" id="KW-0813">Transport</keyword>
<dbReference type="PANTHER" id="PTHR30371">
    <property type="entry name" value="SEC-INDEPENDENT PROTEIN TRANSLOCASE PROTEIN TATC"/>
    <property type="match status" value="1"/>
</dbReference>
<evidence type="ECO:0000256" key="1">
    <source>
        <dbReference type="ARBA" id="ARBA00004141"/>
    </source>
</evidence>